<dbReference type="EMBL" id="JRUE01000022">
    <property type="protein sequence ID" value="KXZ74162.1"/>
    <property type="molecule type" value="Genomic_DNA"/>
</dbReference>
<comment type="caution">
    <text evidence="2">The sequence shown here is derived from an EMBL/GenBank/DDBJ whole genome shotgun (WGS) entry which is preliminary data.</text>
</comment>
<evidence type="ECO:0000313" key="3">
    <source>
        <dbReference type="Proteomes" id="UP000075680"/>
    </source>
</evidence>
<keyword evidence="1" id="KW-0472">Membrane</keyword>
<feature type="transmembrane region" description="Helical" evidence="1">
    <location>
        <begin position="12"/>
        <end position="32"/>
    </location>
</feature>
<dbReference type="PATRIC" id="fig|52133.18.peg.102"/>
<dbReference type="Proteomes" id="UP000075680">
    <property type="component" value="Unassembled WGS sequence"/>
</dbReference>
<accession>A0A150I3T5</accession>
<protein>
    <submittedName>
        <fullName evidence="2">Uncharacterized protein</fullName>
    </submittedName>
</protein>
<name>A0A150I3T5_9GAMM</name>
<organism evidence="2 3">
    <name type="scientific">Acinetobacter venetianus</name>
    <dbReference type="NCBI Taxonomy" id="52133"/>
    <lineage>
        <taxon>Bacteria</taxon>
        <taxon>Pseudomonadati</taxon>
        <taxon>Pseudomonadota</taxon>
        <taxon>Gammaproteobacteria</taxon>
        <taxon>Moraxellales</taxon>
        <taxon>Moraxellaceae</taxon>
        <taxon>Acinetobacter</taxon>
    </lineage>
</organism>
<keyword evidence="1" id="KW-1133">Transmembrane helix</keyword>
<evidence type="ECO:0000313" key="2">
    <source>
        <dbReference type="EMBL" id="KXZ74162.1"/>
    </source>
</evidence>
<dbReference type="AlphaFoldDB" id="A0A150I3T5"/>
<gene>
    <name evidence="2" type="ORF">AVENLUH5627_00097</name>
</gene>
<keyword evidence="1" id="KW-0812">Transmembrane</keyword>
<sequence length="169" mass="18924">MIDAVLGKFYKYIILVLMIFIFGYVFYANSLAGKLANAEKVKTKEVADAIKPYQDAIDQAQDEKATIMQTWSAKIIEVEQNAIKQIQAANIDARNAQFSADSMSKQLSEANKRLSSAPKQTIINYTIANSELLESCTAEYRSLAEKADGHSLDAMRLYDSWPELNKTLN</sequence>
<reference evidence="2 3" key="1">
    <citation type="journal article" date="2016" name="Sci. Rep.">
        <title>Genomic and phenotypic characterization of the species Acinetobacter venetianus.</title>
        <authorList>
            <person name="Fondi M."/>
            <person name="Maida I."/>
            <person name="Perrin E."/>
            <person name="Orlandini V."/>
            <person name="La Torre L."/>
            <person name="Bosi E."/>
            <person name="Negroni A."/>
            <person name="Zanaroli G."/>
            <person name="Fava F."/>
            <person name="Decorosi F."/>
            <person name="Giovannetti L."/>
            <person name="Viti C."/>
            <person name="Vaneechoutte M."/>
            <person name="Dijkshoorn L."/>
            <person name="Fani R."/>
        </authorList>
    </citation>
    <scope>NUCLEOTIDE SEQUENCE [LARGE SCALE GENOMIC DNA]</scope>
    <source>
        <strain evidence="2 3">LUH5627</strain>
    </source>
</reference>
<dbReference type="RefSeq" id="WP_061517805.1">
    <property type="nucleotide sequence ID" value="NZ_JRUE01000022.1"/>
</dbReference>
<evidence type="ECO:0000256" key="1">
    <source>
        <dbReference type="SAM" id="Phobius"/>
    </source>
</evidence>
<proteinExistence type="predicted"/>